<dbReference type="EMBL" id="JANPWB010000012">
    <property type="protein sequence ID" value="KAJ1119892.1"/>
    <property type="molecule type" value="Genomic_DNA"/>
</dbReference>
<gene>
    <name evidence="2" type="ORF">NDU88_008076</name>
</gene>
<name>A0AAV7NV52_PLEWA</name>
<evidence type="ECO:0000256" key="1">
    <source>
        <dbReference type="SAM" id="MobiDB-lite"/>
    </source>
</evidence>
<sequence length="111" mass="12247">MGRFVDDMPALYTGGSRRSDERSPHSVSSVEAYFRRPRVGGSRRSGERSPQVVFCVGFVGPRVEVDKALLQIPQYTYGYHINSGQSAVDADFHPTVAYKEEASADCEVVSD</sequence>
<feature type="region of interest" description="Disordered" evidence="1">
    <location>
        <begin position="1"/>
        <end position="29"/>
    </location>
</feature>
<dbReference type="Proteomes" id="UP001066276">
    <property type="component" value="Chromosome 8"/>
</dbReference>
<comment type="caution">
    <text evidence="2">The sequence shown here is derived from an EMBL/GenBank/DDBJ whole genome shotgun (WGS) entry which is preliminary data.</text>
</comment>
<reference evidence="2" key="1">
    <citation type="journal article" date="2022" name="bioRxiv">
        <title>Sequencing and chromosome-scale assembly of the giantPleurodeles waltlgenome.</title>
        <authorList>
            <person name="Brown T."/>
            <person name="Elewa A."/>
            <person name="Iarovenko S."/>
            <person name="Subramanian E."/>
            <person name="Araus A.J."/>
            <person name="Petzold A."/>
            <person name="Susuki M."/>
            <person name="Suzuki K.-i.T."/>
            <person name="Hayashi T."/>
            <person name="Toyoda A."/>
            <person name="Oliveira C."/>
            <person name="Osipova E."/>
            <person name="Leigh N.D."/>
            <person name="Simon A."/>
            <person name="Yun M.H."/>
        </authorList>
    </citation>
    <scope>NUCLEOTIDE SEQUENCE</scope>
    <source>
        <strain evidence="2">20211129_DDA</strain>
        <tissue evidence="2">Liver</tissue>
    </source>
</reference>
<dbReference type="AlphaFoldDB" id="A0AAV7NV52"/>
<accession>A0AAV7NV52</accession>
<evidence type="ECO:0000313" key="3">
    <source>
        <dbReference type="Proteomes" id="UP001066276"/>
    </source>
</evidence>
<protein>
    <submittedName>
        <fullName evidence="2">Uncharacterized protein</fullName>
    </submittedName>
</protein>
<evidence type="ECO:0000313" key="2">
    <source>
        <dbReference type="EMBL" id="KAJ1119892.1"/>
    </source>
</evidence>
<organism evidence="2 3">
    <name type="scientific">Pleurodeles waltl</name>
    <name type="common">Iberian ribbed newt</name>
    <dbReference type="NCBI Taxonomy" id="8319"/>
    <lineage>
        <taxon>Eukaryota</taxon>
        <taxon>Metazoa</taxon>
        <taxon>Chordata</taxon>
        <taxon>Craniata</taxon>
        <taxon>Vertebrata</taxon>
        <taxon>Euteleostomi</taxon>
        <taxon>Amphibia</taxon>
        <taxon>Batrachia</taxon>
        <taxon>Caudata</taxon>
        <taxon>Salamandroidea</taxon>
        <taxon>Salamandridae</taxon>
        <taxon>Pleurodelinae</taxon>
        <taxon>Pleurodeles</taxon>
    </lineage>
</organism>
<proteinExistence type="predicted"/>
<keyword evidence="3" id="KW-1185">Reference proteome</keyword>